<reference evidence="2 3" key="1">
    <citation type="submission" date="2021-03" db="EMBL/GenBank/DDBJ databases">
        <title>Thiomicrorhabdus sp.nov.,novel sulfur-oxidizing bacteria isolated from coastal sediment.</title>
        <authorList>
            <person name="Liu X."/>
        </authorList>
    </citation>
    <scope>NUCLEOTIDE SEQUENCE [LARGE SCALE GENOMIC DNA]</scope>
    <source>
        <strain evidence="2 3">6S2-11</strain>
    </source>
</reference>
<feature type="signal peptide" evidence="1">
    <location>
        <begin position="1"/>
        <end position="29"/>
    </location>
</feature>
<evidence type="ECO:0000313" key="3">
    <source>
        <dbReference type="Proteomes" id="UP000664835"/>
    </source>
</evidence>
<comment type="caution">
    <text evidence="2">The sequence shown here is derived from an EMBL/GenBank/DDBJ whole genome shotgun (WGS) entry which is preliminary data.</text>
</comment>
<protein>
    <submittedName>
        <fullName evidence="2">DUF4156 domain-containing protein</fullName>
    </submittedName>
</protein>
<accession>A0ABS3Q276</accession>
<keyword evidence="1" id="KW-0732">Signal</keyword>
<dbReference type="RefSeq" id="WP_208145959.1">
    <property type="nucleotide sequence ID" value="NZ_JAGETV010000001.1"/>
</dbReference>
<name>A0ABS3Q276_9GAMM</name>
<dbReference type="Pfam" id="PF13698">
    <property type="entry name" value="DUF4156"/>
    <property type="match status" value="1"/>
</dbReference>
<proteinExistence type="predicted"/>
<evidence type="ECO:0000256" key="1">
    <source>
        <dbReference type="SAM" id="SignalP"/>
    </source>
</evidence>
<gene>
    <name evidence="2" type="ORF">J3998_00010</name>
</gene>
<dbReference type="InterPro" id="IPR025294">
    <property type="entry name" value="DUF4156"/>
</dbReference>
<evidence type="ECO:0000313" key="2">
    <source>
        <dbReference type="EMBL" id="MBO1925945.1"/>
    </source>
</evidence>
<dbReference type="Proteomes" id="UP000664835">
    <property type="component" value="Unassembled WGS sequence"/>
</dbReference>
<dbReference type="PROSITE" id="PS51257">
    <property type="entry name" value="PROKAR_LIPOPROTEIN"/>
    <property type="match status" value="1"/>
</dbReference>
<organism evidence="2 3">
    <name type="scientific">Thiomicrorhabdus marina</name>
    <dbReference type="NCBI Taxonomy" id="2818442"/>
    <lineage>
        <taxon>Bacteria</taxon>
        <taxon>Pseudomonadati</taxon>
        <taxon>Pseudomonadota</taxon>
        <taxon>Gammaproteobacteria</taxon>
        <taxon>Thiotrichales</taxon>
        <taxon>Piscirickettsiaceae</taxon>
        <taxon>Thiomicrorhabdus</taxon>
    </lineage>
</organism>
<dbReference type="EMBL" id="JAGETV010000001">
    <property type="protein sequence ID" value="MBO1925945.1"/>
    <property type="molecule type" value="Genomic_DNA"/>
</dbReference>
<keyword evidence="3" id="KW-1185">Reference proteome</keyword>
<sequence>MFQTKSFSKNIISMLAVSTVLLMSACSWVEPLDGVDQVKVVTLPDVLRCEKLGSVNTSVLNKIGFINRDKDAVMYDSIALAKNEAVRMAGNRLVAVETIQDGHMRFDVYQCR</sequence>
<feature type="chain" id="PRO_5046031517" evidence="1">
    <location>
        <begin position="30"/>
        <end position="112"/>
    </location>
</feature>